<keyword evidence="1" id="KW-0472">Membrane</keyword>
<keyword evidence="3" id="KW-0326">Glycosidase</keyword>
<comment type="caution">
    <text evidence="3">The sequence shown here is derived from an EMBL/GenBank/DDBJ whole genome shotgun (WGS) entry which is preliminary data.</text>
</comment>
<keyword evidence="4" id="KW-1185">Reference proteome</keyword>
<dbReference type="PROSITE" id="PS51257">
    <property type="entry name" value="PROKAR_LIPOPROTEIN"/>
    <property type="match status" value="1"/>
</dbReference>
<evidence type="ECO:0000313" key="3">
    <source>
        <dbReference type="EMBL" id="MFC0215329.1"/>
    </source>
</evidence>
<dbReference type="Pfam" id="PF09992">
    <property type="entry name" value="NAGPA"/>
    <property type="match status" value="1"/>
</dbReference>
<reference evidence="3 4" key="1">
    <citation type="submission" date="2024-09" db="EMBL/GenBank/DDBJ databases">
        <authorList>
            <person name="Sun Q."/>
            <person name="Mori K."/>
        </authorList>
    </citation>
    <scope>NUCLEOTIDE SEQUENCE [LARGE SCALE GENOMIC DNA]</scope>
    <source>
        <strain evidence="3 4">CCM 7759</strain>
    </source>
</reference>
<dbReference type="Proteomes" id="UP001589776">
    <property type="component" value="Unassembled WGS sequence"/>
</dbReference>
<keyword evidence="1" id="KW-0812">Transmembrane</keyword>
<evidence type="ECO:0000256" key="1">
    <source>
        <dbReference type="SAM" id="Phobius"/>
    </source>
</evidence>
<accession>A0ABV6DRR0</accession>
<dbReference type="InterPro" id="IPR018711">
    <property type="entry name" value="NAGPA"/>
</dbReference>
<dbReference type="GO" id="GO:0016798">
    <property type="term" value="F:hydrolase activity, acting on glycosyl bonds"/>
    <property type="evidence" value="ECO:0007669"/>
    <property type="project" value="UniProtKB-KW"/>
</dbReference>
<organism evidence="3 4">
    <name type="scientific">Paenibacillus chartarius</name>
    <dbReference type="NCBI Taxonomy" id="747481"/>
    <lineage>
        <taxon>Bacteria</taxon>
        <taxon>Bacillati</taxon>
        <taxon>Bacillota</taxon>
        <taxon>Bacilli</taxon>
        <taxon>Bacillales</taxon>
        <taxon>Paenibacillaceae</taxon>
        <taxon>Paenibacillus</taxon>
    </lineage>
</organism>
<sequence length="267" mass="29362">MRVKRAGKRRAQGWQAVWVAAAFAFGCAIPVVGLRPYWDVHAAAPERDETYVKVVSSGGIAMNVIRSTPDRIELKKIATNVTETGMNGINGGFFYNGDLISIAVRGDQPLKGAPGDYGSGWYNVDTKKGTLVWDEAARKLSVQSVLSADEIVVASRSRYWAQGGVSMTLQDDGQWERIALEELMPAFDQKRLRSAVAYDRDQNLWLIVSDTPCTVPEFRAAIKEKVGRGRLVDGIFLDGDGSSQMKYGPVLVKGDSRPVYQMLAVKE</sequence>
<gene>
    <name evidence="3" type="ORF">ACFFK0_23320</name>
</gene>
<name>A0ABV6DRR0_9BACL</name>
<feature type="transmembrane region" description="Helical" evidence="1">
    <location>
        <begin position="16"/>
        <end position="38"/>
    </location>
</feature>
<evidence type="ECO:0000259" key="2">
    <source>
        <dbReference type="Pfam" id="PF09992"/>
    </source>
</evidence>
<feature type="domain" description="Phosphodiester glycosidase" evidence="2">
    <location>
        <begin position="158"/>
        <end position="265"/>
    </location>
</feature>
<dbReference type="RefSeq" id="WP_377472773.1">
    <property type="nucleotide sequence ID" value="NZ_JBHLWN010000090.1"/>
</dbReference>
<keyword evidence="3" id="KW-0378">Hydrolase</keyword>
<protein>
    <submittedName>
        <fullName evidence="3">Phosphodiester glycosidase family protein</fullName>
    </submittedName>
</protein>
<dbReference type="EMBL" id="JBHLWN010000090">
    <property type="protein sequence ID" value="MFC0215329.1"/>
    <property type="molecule type" value="Genomic_DNA"/>
</dbReference>
<keyword evidence="1" id="KW-1133">Transmembrane helix</keyword>
<evidence type="ECO:0000313" key="4">
    <source>
        <dbReference type="Proteomes" id="UP001589776"/>
    </source>
</evidence>
<proteinExistence type="predicted"/>